<evidence type="ECO:0008006" key="3">
    <source>
        <dbReference type="Google" id="ProtNLM"/>
    </source>
</evidence>
<proteinExistence type="predicted"/>
<reference evidence="1 2" key="1">
    <citation type="submission" date="2016-10" db="EMBL/GenBank/DDBJ databases">
        <authorList>
            <person name="de Groot N.N."/>
        </authorList>
    </citation>
    <scope>NUCLEOTIDE SEQUENCE [LARGE SCALE GENOMIC DNA]</scope>
    <source>
        <strain evidence="1 2">DSM 24015</strain>
    </source>
</reference>
<dbReference type="Proteomes" id="UP000198517">
    <property type="component" value="Unassembled WGS sequence"/>
</dbReference>
<protein>
    <recommendedName>
        <fullName evidence="3">Regulatory helix-turn-helix protein, lysR family</fullName>
    </recommendedName>
</protein>
<dbReference type="STRING" id="1071918.SAMN05421544_10680"/>
<evidence type="ECO:0000313" key="1">
    <source>
        <dbReference type="EMBL" id="SDE29201.1"/>
    </source>
</evidence>
<gene>
    <name evidence="1" type="ORF">SAMN05421544_10680</name>
</gene>
<dbReference type="EMBL" id="FNAS01000006">
    <property type="protein sequence ID" value="SDE29201.1"/>
    <property type="molecule type" value="Genomic_DNA"/>
</dbReference>
<sequence length="36" mass="4110">MADFRLKVFYTASKCLSFTKAAGELSIYPNLRLLKI</sequence>
<dbReference type="AlphaFoldDB" id="A0A1G7BPZ1"/>
<keyword evidence="2" id="KW-1185">Reference proteome</keyword>
<accession>A0A1G7BPZ1</accession>
<name>A0A1G7BPZ1_9FLAO</name>
<organism evidence="1 2">
    <name type="scientific">Riemerella columbipharyngis</name>
    <dbReference type="NCBI Taxonomy" id="1071918"/>
    <lineage>
        <taxon>Bacteria</taxon>
        <taxon>Pseudomonadati</taxon>
        <taxon>Bacteroidota</taxon>
        <taxon>Flavobacteriia</taxon>
        <taxon>Flavobacteriales</taxon>
        <taxon>Weeksellaceae</taxon>
        <taxon>Riemerella</taxon>
    </lineage>
</organism>
<evidence type="ECO:0000313" key="2">
    <source>
        <dbReference type="Proteomes" id="UP000198517"/>
    </source>
</evidence>